<dbReference type="InterPro" id="IPR018060">
    <property type="entry name" value="HTH_AraC"/>
</dbReference>
<name>A0A6N8EV27_PAEMA</name>
<dbReference type="PROSITE" id="PS00041">
    <property type="entry name" value="HTH_ARAC_FAMILY_1"/>
    <property type="match status" value="1"/>
</dbReference>
<keyword evidence="3" id="KW-0804">Transcription</keyword>
<gene>
    <name evidence="8" type="ORF">GNQ08_13965</name>
</gene>
<dbReference type="EMBL" id="WNZZ01000009">
    <property type="protein sequence ID" value="MUG23505.1"/>
    <property type="molecule type" value="Genomic_DNA"/>
</dbReference>
<dbReference type="PANTHER" id="PTHR43280">
    <property type="entry name" value="ARAC-FAMILY TRANSCRIPTIONAL REGULATOR"/>
    <property type="match status" value="1"/>
</dbReference>
<feature type="region of interest" description="Disordered" evidence="5">
    <location>
        <begin position="1"/>
        <end position="38"/>
    </location>
</feature>
<sequence>MRRGTGHPRREQRGARYGNGAAYPHSSRDGEQGRTDHGVNEYSQTAANLFQNAGRTIHFQIAVRRTLRRNSHFERRKRGGNMNESGRKLLIVDDEPTIADGLQMLFREREELGLEVKAAYSSKEALGVFAEFGPDVVLLDIQIPGVTGLELAGRMRALHPAVKIIFLTGYDYFEYAYKAIKQDATDYILKTEGDDKVIAAVAAALDRIAYEQGLQNQYTEAQARLATLLPVFRDHLLAALLNESSPDAGAMFRAMAELDESLTPAQPVLVLLGRSCTDQLPLPVRGLVQLTVEQILRAQLHPSPWQIFSASHREDILWFLAGRDSGPGLPAVPVPLLEDIQTILAERAGCKFSFVLAREQVNWMEIGRVYRSLQRTLALFDLCSQEGIAMEGERYPESSLAEEEECADILRLLPRVELLKTHLQNGNLKSFRSLLDELCRVLSGVRGGYTLHAIELYLTAGKALLGHLNETRLYSALPGDIDLALLYTPTRMQGWPERAGYLEKLGRALCEAADAERRFNAEATICRIKDYIGQHLASDLSLNALGRATGFNPSYLSRIFKRDVGIGLHDYITRRRMELARSLLTHTKMKIYEVAQKCGYDNTNYFIRIFKLTVGLTPQEYRNRHA</sequence>
<accession>A0A6N8EV27</accession>
<dbReference type="SUPFAM" id="SSF46689">
    <property type="entry name" value="Homeodomain-like"/>
    <property type="match status" value="2"/>
</dbReference>
<evidence type="ECO:0000256" key="3">
    <source>
        <dbReference type="ARBA" id="ARBA00023163"/>
    </source>
</evidence>
<dbReference type="PRINTS" id="PR00032">
    <property type="entry name" value="HTHARAC"/>
</dbReference>
<dbReference type="GO" id="GO:0003700">
    <property type="term" value="F:DNA-binding transcription factor activity"/>
    <property type="evidence" value="ECO:0007669"/>
    <property type="project" value="InterPro"/>
</dbReference>
<evidence type="ECO:0000313" key="9">
    <source>
        <dbReference type="Proteomes" id="UP000442469"/>
    </source>
</evidence>
<dbReference type="InterPro" id="IPR018062">
    <property type="entry name" value="HTH_AraC-typ_CS"/>
</dbReference>
<dbReference type="Pfam" id="PF00072">
    <property type="entry name" value="Response_reg"/>
    <property type="match status" value="1"/>
</dbReference>
<evidence type="ECO:0000256" key="5">
    <source>
        <dbReference type="SAM" id="MobiDB-lite"/>
    </source>
</evidence>
<evidence type="ECO:0000256" key="2">
    <source>
        <dbReference type="ARBA" id="ARBA00023125"/>
    </source>
</evidence>
<dbReference type="SUPFAM" id="SSF52172">
    <property type="entry name" value="CheY-like"/>
    <property type="match status" value="1"/>
</dbReference>
<keyword evidence="2" id="KW-0238">DNA-binding</keyword>
<dbReference type="PROSITE" id="PS01124">
    <property type="entry name" value="HTH_ARAC_FAMILY_2"/>
    <property type="match status" value="1"/>
</dbReference>
<dbReference type="InterPro" id="IPR009057">
    <property type="entry name" value="Homeodomain-like_sf"/>
</dbReference>
<proteinExistence type="predicted"/>
<comment type="caution">
    <text evidence="8">The sequence shown here is derived from an EMBL/GenBank/DDBJ whole genome shotgun (WGS) entry which is preliminary data.</text>
</comment>
<protein>
    <submittedName>
        <fullName evidence="8">Response regulator</fullName>
    </submittedName>
</protein>
<dbReference type="Pfam" id="PF12833">
    <property type="entry name" value="HTH_18"/>
    <property type="match status" value="1"/>
</dbReference>
<keyword evidence="4" id="KW-0597">Phosphoprotein</keyword>
<evidence type="ECO:0000256" key="1">
    <source>
        <dbReference type="ARBA" id="ARBA00023015"/>
    </source>
</evidence>
<dbReference type="GO" id="GO:0043565">
    <property type="term" value="F:sequence-specific DNA binding"/>
    <property type="evidence" value="ECO:0007669"/>
    <property type="project" value="InterPro"/>
</dbReference>
<dbReference type="GO" id="GO:0000160">
    <property type="term" value="P:phosphorelay signal transduction system"/>
    <property type="evidence" value="ECO:0007669"/>
    <property type="project" value="InterPro"/>
</dbReference>
<evidence type="ECO:0000313" key="8">
    <source>
        <dbReference type="EMBL" id="MUG23505.1"/>
    </source>
</evidence>
<dbReference type="InterPro" id="IPR011006">
    <property type="entry name" value="CheY-like_superfamily"/>
</dbReference>
<evidence type="ECO:0000256" key="4">
    <source>
        <dbReference type="PROSITE-ProRule" id="PRU00169"/>
    </source>
</evidence>
<dbReference type="InterPro" id="IPR001789">
    <property type="entry name" value="Sig_transdc_resp-reg_receiver"/>
</dbReference>
<dbReference type="PROSITE" id="PS50110">
    <property type="entry name" value="RESPONSE_REGULATORY"/>
    <property type="match status" value="1"/>
</dbReference>
<dbReference type="SMART" id="SM00448">
    <property type="entry name" value="REC"/>
    <property type="match status" value="1"/>
</dbReference>
<dbReference type="PANTHER" id="PTHR43280:SF2">
    <property type="entry name" value="HTH-TYPE TRANSCRIPTIONAL REGULATOR EXSA"/>
    <property type="match status" value="1"/>
</dbReference>
<keyword evidence="1" id="KW-0805">Transcription regulation</keyword>
<evidence type="ECO:0000259" key="6">
    <source>
        <dbReference type="PROSITE" id="PS01124"/>
    </source>
</evidence>
<dbReference type="Proteomes" id="UP000442469">
    <property type="component" value="Unassembled WGS sequence"/>
</dbReference>
<dbReference type="AlphaFoldDB" id="A0A6N8EV27"/>
<dbReference type="Gene3D" id="3.40.50.2300">
    <property type="match status" value="1"/>
</dbReference>
<feature type="modified residue" description="4-aspartylphosphate" evidence="4">
    <location>
        <position position="140"/>
    </location>
</feature>
<dbReference type="Gene3D" id="1.10.10.60">
    <property type="entry name" value="Homeodomain-like"/>
    <property type="match status" value="2"/>
</dbReference>
<feature type="domain" description="HTH araC/xylS-type" evidence="6">
    <location>
        <begin position="526"/>
        <end position="624"/>
    </location>
</feature>
<dbReference type="InterPro" id="IPR020449">
    <property type="entry name" value="Tscrpt_reg_AraC-type_HTH"/>
</dbReference>
<dbReference type="SMART" id="SM00342">
    <property type="entry name" value="HTH_ARAC"/>
    <property type="match status" value="1"/>
</dbReference>
<organism evidence="8 9">
    <name type="scientific">Paenibacillus macerans</name>
    <name type="common">Bacillus macerans</name>
    <dbReference type="NCBI Taxonomy" id="44252"/>
    <lineage>
        <taxon>Bacteria</taxon>
        <taxon>Bacillati</taxon>
        <taxon>Bacillota</taxon>
        <taxon>Bacilli</taxon>
        <taxon>Bacillales</taxon>
        <taxon>Paenibacillaceae</taxon>
        <taxon>Paenibacillus</taxon>
    </lineage>
</organism>
<evidence type="ECO:0000259" key="7">
    <source>
        <dbReference type="PROSITE" id="PS50110"/>
    </source>
</evidence>
<feature type="domain" description="Response regulatory" evidence="7">
    <location>
        <begin position="88"/>
        <end position="205"/>
    </location>
</feature>
<feature type="compositionally biased region" description="Basic and acidic residues" evidence="5">
    <location>
        <begin position="26"/>
        <end position="38"/>
    </location>
</feature>
<reference evidence="8 9" key="1">
    <citation type="submission" date="2019-11" db="EMBL/GenBank/DDBJ databases">
        <title>Draft genome sequences of five Paenibacillus species of dairy origin.</title>
        <authorList>
            <person name="Olajide A.M."/>
            <person name="Chen S."/>
            <person name="Lapointe G."/>
        </authorList>
    </citation>
    <scope>NUCLEOTIDE SEQUENCE [LARGE SCALE GENOMIC DNA]</scope>
    <source>
        <strain evidence="8 9">3CT49</strain>
    </source>
</reference>
<dbReference type="CDD" id="cd17536">
    <property type="entry name" value="REC_YesN-like"/>
    <property type="match status" value="1"/>
</dbReference>